<dbReference type="Proteomes" id="UP000887104">
    <property type="component" value="Unassembled WGS sequence"/>
</dbReference>
<sequence>MSQLVAFLHSLTDSCLAEGRNSDCLTPWIPLDPDGLRLEAVMQ</sequence>
<dbReference type="RefSeq" id="WP_276516325.1">
    <property type="nucleotide sequence ID" value="NZ_BPEY01000079.1"/>
</dbReference>
<organism evidence="1 2">
    <name type="scientific">Shewanella sairae</name>
    <dbReference type="NCBI Taxonomy" id="190310"/>
    <lineage>
        <taxon>Bacteria</taxon>
        <taxon>Pseudomonadati</taxon>
        <taxon>Pseudomonadota</taxon>
        <taxon>Gammaproteobacteria</taxon>
        <taxon>Alteromonadales</taxon>
        <taxon>Shewanellaceae</taxon>
        <taxon>Shewanella</taxon>
    </lineage>
</organism>
<evidence type="ECO:0000313" key="2">
    <source>
        <dbReference type="Proteomes" id="UP000887104"/>
    </source>
</evidence>
<keyword evidence="2" id="KW-1185">Reference proteome</keyword>
<accession>A0ABQ4PNJ9</accession>
<dbReference type="EMBL" id="BPEY01000079">
    <property type="protein sequence ID" value="GIU50069.1"/>
    <property type="molecule type" value="Genomic_DNA"/>
</dbReference>
<evidence type="ECO:0000313" key="1">
    <source>
        <dbReference type="EMBL" id="GIU50069.1"/>
    </source>
</evidence>
<reference evidence="1" key="1">
    <citation type="submission" date="2021-05" db="EMBL/GenBank/DDBJ databases">
        <title>Molecular characterization for Shewanella algae harboring chromosomal blaOXA-55-like strains isolated from clinical and environment sample.</title>
        <authorList>
            <person name="Ohama Y."/>
            <person name="Aoki K."/>
            <person name="Harada S."/>
            <person name="Moriya K."/>
            <person name="Ishii Y."/>
            <person name="Tateda K."/>
        </authorList>
    </citation>
    <scope>NUCLEOTIDE SEQUENCE</scope>
    <source>
        <strain evidence="1">JCM 11563</strain>
    </source>
</reference>
<protein>
    <submittedName>
        <fullName evidence="1">Uncharacterized protein</fullName>
    </submittedName>
</protein>
<comment type="caution">
    <text evidence="1">The sequence shown here is derived from an EMBL/GenBank/DDBJ whole genome shotgun (WGS) entry which is preliminary data.</text>
</comment>
<name>A0ABQ4PNJ9_9GAMM</name>
<proteinExistence type="predicted"/>
<gene>
    <name evidence="1" type="ORF">TUM4438_35020</name>
</gene>